<dbReference type="PANTHER" id="PTHR31286:SF168">
    <property type="entry name" value="DUF4283 DOMAIN-CONTAINING PROTEIN"/>
    <property type="match status" value="1"/>
</dbReference>
<protein>
    <recommendedName>
        <fullName evidence="2">DUF4283 domain-containing protein</fullName>
    </recommendedName>
</protein>
<feature type="domain" description="DUF4283" evidence="2">
    <location>
        <begin position="5"/>
        <end position="57"/>
    </location>
</feature>
<dbReference type="Proteomes" id="UP001152523">
    <property type="component" value="Unassembled WGS sequence"/>
</dbReference>
<dbReference type="PANTHER" id="PTHR31286">
    <property type="entry name" value="GLYCINE-RICH CELL WALL STRUCTURAL PROTEIN 1.8-LIKE"/>
    <property type="match status" value="1"/>
</dbReference>
<sequence length="217" mass="25093">MTTKWELRVDVKSHSKGWVIFKFKSEEDRMHVLSGGAYVLYRKTMYLKELSDDFSTDSEEFLKQPIWVKFPKLSMRLWKAREIGMIASSQVGCPITTDNVTQDAVYPHFARVLIEVDVSKPPVMQFPIIPPSGKEYMQQVIYETYPEYYFQCKKFGHNPFTCLILNPPKDKSRMVPTTKEKGKGPALISPGLENNGEPPFVMVNRNKNRDICEKRSS</sequence>
<dbReference type="EMBL" id="CAMAPF010000958">
    <property type="protein sequence ID" value="CAH9129893.1"/>
    <property type="molecule type" value="Genomic_DNA"/>
</dbReference>
<proteinExistence type="predicted"/>
<feature type="compositionally biased region" description="Basic and acidic residues" evidence="1">
    <location>
        <begin position="173"/>
        <end position="183"/>
    </location>
</feature>
<name>A0AAV0F374_9ASTE</name>
<keyword evidence="4" id="KW-1185">Reference proteome</keyword>
<gene>
    <name evidence="3" type="ORF">CEPIT_LOCUS30211</name>
</gene>
<evidence type="ECO:0000256" key="1">
    <source>
        <dbReference type="SAM" id="MobiDB-lite"/>
    </source>
</evidence>
<feature type="region of interest" description="Disordered" evidence="1">
    <location>
        <begin position="173"/>
        <end position="200"/>
    </location>
</feature>
<evidence type="ECO:0000313" key="4">
    <source>
        <dbReference type="Proteomes" id="UP001152523"/>
    </source>
</evidence>
<organism evidence="3 4">
    <name type="scientific">Cuscuta epithymum</name>
    <dbReference type="NCBI Taxonomy" id="186058"/>
    <lineage>
        <taxon>Eukaryota</taxon>
        <taxon>Viridiplantae</taxon>
        <taxon>Streptophyta</taxon>
        <taxon>Embryophyta</taxon>
        <taxon>Tracheophyta</taxon>
        <taxon>Spermatophyta</taxon>
        <taxon>Magnoliopsida</taxon>
        <taxon>eudicotyledons</taxon>
        <taxon>Gunneridae</taxon>
        <taxon>Pentapetalae</taxon>
        <taxon>asterids</taxon>
        <taxon>lamiids</taxon>
        <taxon>Solanales</taxon>
        <taxon>Convolvulaceae</taxon>
        <taxon>Cuscuteae</taxon>
        <taxon>Cuscuta</taxon>
        <taxon>Cuscuta subgen. Cuscuta</taxon>
    </lineage>
</organism>
<dbReference type="InterPro" id="IPR025558">
    <property type="entry name" value="DUF4283"/>
</dbReference>
<accession>A0AAV0F374</accession>
<dbReference type="Pfam" id="PF14111">
    <property type="entry name" value="DUF4283"/>
    <property type="match status" value="1"/>
</dbReference>
<reference evidence="3" key="1">
    <citation type="submission" date="2022-07" db="EMBL/GenBank/DDBJ databases">
        <authorList>
            <person name="Macas J."/>
            <person name="Novak P."/>
            <person name="Neumann P."/>
        </authorList>
    </citation>
    <scope>NUCLEOTIDE SEQUENCE</scope>
</reference>
<comment type="caution">
    <text evidence="3">The sequence shown here is derived from an EMBL/GenBank/DDBJ whole genome shotgun (WGS) entry which is preliminary data.</text>
</comment>
<evidence type="ECO:0000259" key="2">
    <source>
        <dbReference type="Pfam" id="PF14111"/>
    </source>
</evidence>
<evidence type="ECO:0000313" key="3">
    <source>
        <dbReference type="EMBL" id="CAH9129893.1"/>
    </source>
</evidence>
<dbReference type="AlphaFoldDB" id="A0AAV0F374"/>
<dbReference type="InterPro" id="IPR040256">
    <property type="entry name" value="At4g02000-like"/>
</dbReference>